<feature type="compositionally biased region" description="Pro residues" evidence="1">
    <location>
        <begin position="63"/>
        <end position="72"/>
    </location>
</feature>
<dbReference type="EMBL" id="GISG01287996">
    <property type="protein sequence ID" value="MBA4680693.1"/>
    <property type="molecule type" value="Transcribed_RNA"/>
</dbReference>
<feature type="compositionally biased region" description="Polar residues" evidence="1">
    <location>
        <begin position="103"/>
        <end position="113"/>
    </location>
</feature>
<evidence type="ECO:0000256" key="1">
    <source>
        <dbReference type="SAM" id="MobiDB-lite"/>
    </source>
</evidence>
<proteinExistence type="predicted"/>
<name>A0A7C9AZS7_OPUST</name>
<feature type="region of interest" description="Disordered" evidence="1">
    <location>
        <begin position="43"/>
        <end position="137"/>
    </location>
</feature>
<organism evidence="2">
    <name type="scientific">Opuntia streptacantha</name>
    <name type="common">Prickly pear cactus</name>
    <name type="synonym">Opuntia cardona</name>
    <dbReference type="NCBI Taxonomy" id="393608"/>
    <lineage>
        <taxon>Eukaryota</taxon>
        <taxon>Viridiplantae</taxon>
        <taxon>Streptophyta</taxon>
        <taxon>Embryophyta</taxon>
        <taxon>Tracheophyta</taxon>
        <taxon>Spermatophyta</taxon>
        <taxon>Magnoliopsida</taxon>
        <taxon>eudicotyledons</taxon>
        <taxon>Gunneridae</taxon>
        <taxon>Pentapetalae</taxon>
        <taxon>Caryophyllales</taxon>
        <taxon>Cactineae</taxon>
        <taxon>Cactaceae</taxon>
        <taxon>Opuntioideae</taxon>
        <taxon>Opuntia</taxon>
    </lineage>
</organism>
<sequence>MLLENYEEYARLARLYTSIHAKPKPKLKQGAISESTITLNISQRNTLAKNTNQKSQLSTTKPSLPPPLPPSVPSSKGTSGQDQVATSVAPTLLNENGVVGSSVAPTTAPSLETKNGALKAQAEKKKTDARKKSLKRL</sequence>
<feature type="compositionally biased region" description="Polar residues" evidence="1">
    <location>
        <begin position="43"/>
        <end position="56"/>
    </location>
</feature>
<reference evidence="2" key="2">
    <citation type="submission" date="2020-07" db="EMBL/GenBank/DDBJ databases">
        <authorList>
            <person name="Vera ALvarez R."/>
            <person name="Arias-Moreno D.M."/>
            <person name="Jimenez-Jacinto V."/>
            <person name="Jimenez-Bremont J.F."/>
            <person name="Swaminathan K."/>
            <person name="Moose S.P."/>
            <person name="Guerrero-Gonzalez M.L."/>
            <person name="Marino-Ramirez L."/>
            <person name="Landsman D."/>
            <person name="Rodriguez-Kessler M."/>
            <person name="Delgado-Sanchez P."/>
        </authorList>
    </citation>
    <scope>NUCLEOTIDE SEQUENCE</scope>
    <source>
        <tissue evidence="2">Cladode</tissue>
    </source>
</reference>
<feature type="compositionally biased region" description="Polar residues" evidence="1">
    <location>
        <begin position="77"/>
        <end position="89"/>
    </location>
</feature>
<reference evidence="2" key="1">
    <citation type="journal article" date="2013" name="J. Plant Res.">
        <title>Effect of fungi and light on seed germination of three Opuntia species from semiarid lands of central Mexico.</title>
        <authorList>
            <person name="Delgado-Sanchez P."/>
            <person name="Jimenez-Bremont J.F."/>
            <person name="Guerrero-Gonzalez Mde L."/>
            <person name="Flores J."/>
        </authorList>
    </citation>
    <scope>NUCLEOTIDE SEQUENCE</scope>
    <source>
        <tissue evidence="2">Cladode</tissue>
    </source>
</reference>
<accession>A0A7C9AZS7</accession>
<protein>
    <submittedName>
        <fullName evidence="2">Uncharacterized protein</fullName>
    </submittedName>
</protein>
<evidence type="ECO:0000313" key="2">
    <source>
        <dbReference type="EMBL" id="MBA4680692.1"/>
    </source>
</evidence>
<dbReference type="EMBL" id="GISG01287995">
    <property type="protein sequence ID" value="MBA4680692.1"/>
    <property type="molecule type" value="Transcribed_RNA"/>
</dbReference>
<feature type="compositionally biased region" description="Basic residues" evidence="1">
    <location>
        <begin position="127"/>
        <end position="137"/>
    </location>
</feature>
<dbReference type="AlphaFoldDB" id="A0A7C9AZS7"/>